<dbReference type="InterPro" id="IPR000727">
    <property type="entry name" value="T_SNARE_dom"/>
</dbReference>
<evidence type="ECO:0000256" key="8">
    <source>
        <dbReference type="PROSITE-ProRule" id="PRU00284"/>
    </source>
</evidence>
<dbReference type="InterPro" id="IPR035965">
    <property type="entry name" value="PAS-like_dom_sf"/>
</dbReference>
<evidence type="ECO:0000259" key="10">
    <source>
        <dbReference type="PROSITE" id="PS50111"/>
    </source>
</evidence>
<dbReference type="PRINTS" id="PR00260">
    <property type="entry name" value="CHEMTRNSDUCR"/>
</dbReference>
<evidence type="ECO:0000256" key="7">
    <source>
        <dbReference type="ARBA" id="ARBA00029447"/>
    </source>
</evidence>
<reference evidence="13 14" key="1">
    <citation type="submission" date="2021-02" db="EMBL/GenBank/DDBJ databases">
        <title>PHA producing bacteria isolated from coastal sediment in Guangdong, Shenzhen.</title>
        <authorList>
            <person name="Zheng W."/>
            <person name="Yu S."/>
            <person name="Huang Y."/>
        </authorList>
    </citation>
    <scope>NUCLEOTIDE SEQUENCE [LARGE SCALE GENOMIC DNA]</scope>
    <source>
        <strain evidence="13 14">TN21-5</strain>
    </source>
</reference>
<feature type="domain" description="T-SNARE coiled-coil homology" evidence="12">
    <location>
        <begin position="433"/>
        <end position="482"/>
    </location>
</feature>
<evidence type="ECO:0000256" key="9">
    <source>
        <dbReference type="SAM" id="MobiDB-lite"/>
    </source>
</evidence>
<evidence type="ECO:0000256" key="2">
    <source>
        <dbReference type="ARBA" id="ARBA00022519"/>
    </source>
</evidence>
<dbReference type="Gene3D" id="1.10.287.950">
    <property type="entry name" value="Methyl-accepting chemotaxis protein"/>
    <property type="match status" value="1"/>
</dbReference>
<keyword evidence="14" id="KW-1185">Reference proteome</keyword>
<feature type="domain" description="PAS" evidence="11">
    <location>
        <begin position="25"/>
        <end position="60"/>
    </location>
</feature>
<comment type="subcellular location">
    <subcellularLocation>
        <location evidence="1">Cell inner membrane</location>
        <topology evidence="1">Multi-pass membrane protein</topology>
    </subcellularLocation>
</comment>
<evidence type="ECO:0000313" key="14">
    <source>
        <dbReference type="Proteomes" id="UP000664344"/>
    </source>
</evidence>
<accession>A0ABS3BA66</accession>
<evidence type="ECO:0000256" key="6">
    <source>
        <dbReference type="ARBA" id="ARBA00023224"/>
    </source>
</evidence>
<dbReference type="Gene3D" id="3.30.450.20">
    <property type="entry name" value="PAS domain"/>
    <property type="match status" value="1"/>
</dbReference>
<keyword evidence="5" id="KW-0472">Membrane</keyword>
<keyword evidence="2" id="KW-1003">Cell membrane</keyword>
<dbReference type="PROSITE" id="PS50192">
    <property type="entry name" value="T_SNARE"/>
    <property type="match status" value="1"/>
</dbReference>
<organism evidence="13 14">
    <name type="scientific">Marinobacter daepoensis</name>
    <dbReference type="NCBI Taxonomy" id="262077"/>
    <lineage>
        <taxon>Bacteria</taxon>
        <taxon>Pseudomonadati</taxon>
        <taxon>Pseudomonadota</taxon>
        <taxon>Gammaproteobacteria</taxon>
        <taxon>Pseudomonadales</taxon>
        <taxon>Marinobacteraceae</taxon>
        <taxon>Marinobacter</taxon>
    </lineage>
</organism>
<dbReference type="PANTHER" id="PTHR32089:SF74">
    <property type="entry name" value="METHYL-ACCEPTING CHEMOTAXIS PROTEIN AER"/>
    <property type="match status" value="1"/>
</dbReference>
<feature type="domain" description="Methyl-accepting transducer" evidence="10">
    <location>
        <begin position="246"/>
        <end position="482"/>
    </location>
</feature>
<dbReference type="Pfam" id="PF08447">
    <property type="entry name" value="PAS_3"/>
    <property type="match status" value="1"/>
</dbReference>
<evidence type="ECO:0000256" key="3">
    <source>
        <dbReference type="ARBA" id="ARBA00022692"/>
    </source>
</evidence>
<keyword evidence="6 8" id="KW-0807">Transducer</keyword>
<dbReference type="SMART" id="SM00283">
    <property type="entry name" value="MA"/>
    <property type="match status" value="1"/>
</dbReference>
<dbReference type="CDD" id="cd00130">
    <property type="entry name" value="PAS"/>
    <property type="match status" value="1"/>
</dbReference>
<protein>
    <submittedName>
        <fullName evidence="13">Methyl-accepting chemotaxis protein</fullName>
    </submittedName>
</protein>
<keyword evidence="4" id="KW-1133">Transmembrane helix</keyword>
<dbReference type="NCBIfam" id="TIGR00229">
    <property type="entry name" value="sensory_box"/>
    <property type="match status" value="1"/>
</dbReference>
<dbReference type="InterPro" id="IPR013655">
    <property type="entry name" value="PAS_fold_3"/>
</dbReference>
<dbReference type="PROSITE" id="PS50111">
    <property type="entry name" value="CHEMOTAXIS_TRANSDUC_2"/>
    <property type="match status" value="1"/>
</dbReference>
<dbReference type="SUPFAM" id="SSF55785">
    <property type="entry name" value="PYP-like sensor domain (PAS domain)"/>
    <property type="match status" value="1"/>
</dbReference>
<keyword evidence="3" id="KW-0812">Transmembrane</keyword>
<evidence type="ECO:0000259" key="12">
    <source>
        <dbReference type="PROSITE" id="PS50192"/>
    </source>
</evidence>
<comment type="similarity">
    <text evidence="7">Belongs to the methyl-accepting chemotaxis (MCP) protein family.</text>
</comment>
<dbReference type="SUPFAM" id="SSF58104">
    <property type="entry name" value="Methyl-accepting chemotaxis protein (MCP) signaling domain"/>
    <property type="match status" value="1"/>
</dbReference>
<dbReference type="PROSITE" id="PS50112">
    <property type="entry name" value="PAS"/>
    <property type="match status" value="1"/>
</dbReference>
<dbReference type="Proteomes" id="UP000664344">
    <property type="component" value="Unassembled WGS sequence"/>
</dbReference>
<proteinExistence type="inferred from homology"/>
<feature type="region of interest" description="Disordered" evidence="9">
    <location>
        <begin position="299"/>
        <end position="321"/>
    </location>
</feature>
<comment type="caution">
    <text evidence="13">The sequence shown here is derived from an EMBL/GenBank/DDBJ whole genome shotgun (WGS) entry which is preliminary data.</text>
</comment>
<dbReference type="CDD" id="cd11386">
    <property type="entry name" value="MCP_signal"/>
    <property type="match status" value="1"/>
</dbReference>
<dbReference type="InterPro" id="IPR004089">
    <property type="entry name" value="MCPsignal_dom"/>
</dbReference>
<keyword evidence="2" id="KW-0997">Cell inner membrane</keyword>
<evidence type="ECO:0000256" key="4">
    <source>
        <dbReference type="ARBA" id="ARBA00022989"/>
    </source>
</evidence>
<name>A0ABS3BA66_9GAMM</name>
<dbReference type="InterPro" id="IPR000014">
    <property type="entry name" value="PAS"/>
</dbReference>
<dbReference type="InterPro" id="IPR004090">
    <property type="entry name" value="Chemotax_Me-accpt_rcpt"/>
</dbReference>
<sequence length="517" mass="56722">MKRNLPVTDTERTFSRDTKLISSTDLKGRIRHCNKAFVEVSGFSREELIGQPHNIVRHPDMPPEAYANMWSYLKAGKPWMGLVKNRCKNGDYYWVSAYVTPVTDNGEIIGYESVRSCPEKADVERAAALYHRLRKGRPPHSLWKRIPWRMAGLGALLAVSASLYALDLPSLSALSLLAGVLTLAGWDHILEKQRLNEVEASLGNAFSDALASQTYTDDPQRWGRLKVAALSQRAHLDAVLTRLEDAARQVSETTSDTLALSERCETALREQQEESAQVATAAHEMSTTIAEVSANVQETSQSAESARQTTLAGKETVSSTRGSIENLRETVTAINTQVEKQASKTREIATAAELIEQIAGQTNLLALNAAIEAARAGEHGRGFSVVADEVRKLAAKTSESTHEIHGILTDLIKQSDASVLVAEQGDRVAGESLRHMQQTESYLDQIVDVIGEIADRSIQMSAAVEQQSQVSDEISAQVDRISQLADQNLSAGSQTTSANLRLREIASELHELVVRFR</sequence>
<evidence type="ECO:0000256" key="5">
    <source>
        <dbReference type="ARBA" id="ARBA00023136"/>
    </source>
</evidence>
<evidence type="ECO:0000256" key="1">
    <source>
        <dbReference type="ARBA" id="ARBA00004429"/>
    </source>
</evidence>
<gene>
    <name evidence="13" type="ORF">JYP53_02475</name>
</gene>
<dbReference type="RefSeq" id="WP_206556569.1">
    <property type="nucleotide sequence ID" value="NZ_JAFKDB010000007.1"/>
</dbReference>
<evidence type="ECO:0000259" key="11">
    <source>
        <dbReference type="PROSITE" id="PS50112"/>
    </source>
</evidence>
<evidence type="ECO:0000313" key="13">
    <source>
        <dbReference type="EMBL" id="MBN7768768.1"/>
    </source>
</evidence>
<dbReference type="Pfam" id="PF00015">
    <property type="entry name" value="MCPsignal"/>
    <property type="match status" value="1"/>
</dbReference>
<dbReference type="EMBL" id="JAFKDB010000007">
    <property type="protein sequence ID" value="MBN7768768.1"/>
    <property type="molecule type" value="Genomic_DNA"/>
</dbReference>
<dbReference type="PANTHER" id="PTHR32089">
    <property type="entry name" value="METHYL-ACCEPTING CHEMOTAXIS PROTEIN MCPB"/>
    <property type="match status" value="1"/>
</dbReference>